<evidence type="ECO:0000313" key="10">
    <source>
        <dbReference type="EMBL" id="ORB02556.1"/>
    </source>
</evidence>
<name>A0A7I7R2A8_9MYCO</name>
<accession>A0A7I7R2A8</accession>
<dbReference type="NCBIfam" id="NF002276">
    <property type="entry name" value="PRK01209.1-4"/>
    <property type="match status" value="1"/>
</dbReference>
<evidence type="ECO:0000256" key="1">
    <source>
        <dbReference type="ARBA" id="ARBA00004651"/>
    </source>
</evidence>
<dbReference type="AlphaFoldDB" id="A0A7I7R2A8"/>
<keyword evidence="8 9" id="KW-0472">Membrane</keyword>
<comment type="caution">
    <text evidence="10">The sequence shown here is derived from an EMBL/GenBank/DDBJ whole genome shotgun (WGS) entry which is preliminary data.</text>
</comment>
<dbReference type="Pfam" id="PF03186">
    <property type="entry name" value="CobD_Cbib"/>
    <property type="match status" value="1"/>
</dbReference>
<dbReference type="RefSeq" id="WP_083023619.1">
    <property type="nucleotide sequence ID" value="NZ_AP022589.1"/>
</dbReference>
<dbReference type="GO" id="GO:0048472">
    <property type="term" value="F:threonine-phosphate decarboxylase activity"/>
    <property type="evidence" value="ECO:0007669"/>
    <property type="project" value="InterPro"/>
</dbReference>
<keyword evidence="6 9" id="KW-0812">Transmembrane</keyword>
<gene>
    <name evidence="9" type="primary">cobD</name>
    <name evidence="10" type="ORF">BST33_05480</name>
</gene>
<proteinExistence type="inferred from homology"/>
<dbReference type="InterPro" id="IPR004485">
    <property type="entry name" value="Cobalamin_biosynth_CobD/CbiB"/>
</dbReference>
<dbReference type="PANTHER" id="PTHR34308:SF1">
    <property type="entry name" value="COBALAMIN BIOSYNTHESIS PROTEIN CBIB"/>
    <property type="match status" value="1"/>
</dbReference>
<dbReference type="GO" id="GO:0005886">
    <property type="term" value="C:plasma membrane"/>
    <property type="evidence" value="ECO:0007669"/>
    <property type="project" value="UniProtKB-SubCell"/>
</dbReference>
<dbReference type="Proteomes" id="UP000192320">
    <property type="component" value="Unassembled WGS sequence"/>
</dbReference>
<evidence type="ECO:0000256" key="9">
    <source>
        <dbReference type="HAMAP-Rule" id="MF_00024"/>
    </source>
</evidence>
<evidence type="ECO:0000313" key="11">
    <source>
        <dbReference type="Proteomes" id="UP000192320"/>
    </source>
</evidence>
<sequence>MIAPRALGLALGYAADRAWGDPRRLHPVAGFGTCASALERRIYRDDRATGVAHVLVLVGGAAGAAYAAEYAARRPWARTALTAAVTWAVLGGRSLEREADAVQAFLAAGDLDSARTRVRNLVGRDTTALEPDEIARAVVESVAENTSDAVVASLVWGAIAGVPGLVAHRTANTLDAMIGHRNARYDRFGWAAARLDDLLGLPASRLSGVLAAVLGPDPGGALRAWHRDARRHPSPNAGVVEASFAGALGLQLGGVNTYYGNRREDRARIGGGRAPVPSDIPRSTRLARRVGVGALLAAVTWCLAGGIAR</sequence>
<comment type="similarity">
    <text evidence="3 9">Belongs to the CobD/CbiB family.</text>
</comment>
<dbReference type="PANTHER" id="PTHR34308">
    <property type="entry name" value="COBALAMIN BIOSYNTHESIS PROTEIN CBIB"/>
    <property type="match status" value="1"/>
</dbReference>
<comment type="function">
    <text evidence="9">Converts cobyric acid to cobinamide by the addition of aminopropanol on the F carboxylic group.</text>
</comment>
<dbReference type="EMBL" id="MVHZ01000004">
    <property type="protein sequence ID" value="ORB02556.1"/>
    <property type="molecule type" value="Genomic_DNA"/>
</dbReference>
<comment type="subcellular location">
    <subcellularLocation>
        <location evidence="1 9">Cell membrane</location>
        <topology evidence="1 9">Multi-pass membrane protein</topology>
    </subcellularLocation>
</comment>
<dbReference type="GO" id="GO:0009236">
    <property type="term" value="P:cobalamin biosynthetic process"/>
    <property type="evidence" value="ECO:0007669"/>
    <property type="project" value="UniProtKB-UniRule"/>
</dbReference>
<comment type="caution">
    <text evidence="9">Lacks conserved residue(s) required for the propagation of feature annotation.</text>
</comment>
<organism evidence="10 11">
    <name type="scientific">Mycolicibacter minnesotensis</name>
    <dbReference type="NCBI Taxonomy" id="1118379"/>
    <lineage>
        <taxon>Bacteria</taxon>
        <taxon>Bacillati</taxon>
        <taxon>Actinomycetota</taxon>
        <taxon>Actinomycetes</taxon>
        <taxon>Mycobacteriales</taxon>
        <taxon>Mycobacteriaceae</taxon>
        <taxon>Mycolicibacter</taxon>
    </lineage>
</organism>
<evidence type="ECO:0000256" key="3">
    <source>
        <dbReference type="ARBA" id="ARBA00006263"/>
    </source>
</evidence>
<evidence type="ECO:0000256" key="2">
    <source>
        <dbReference type="ARBA" id="ARBA00004953"/>
    </source>
</evidence>
<keyword evidence="5 9" id="KW-0169">Cobalamin biosynthesis</keyword>
<feature type="transmembrane region" description="Helical" evidence="9">
    <location>
        <begin position="50"/>
        <end position="68"/>
    </location>
</feature>
<dbReference type="HAMAP" id="MF_00024">
    <property type="entry name" value="CobD_CbiB"/>
    <property type="match status" value="1"/>
</dbReference>
<evidence type="ECO:0000256" key="7">
    <source>
        <dbReference type="ARBA" id="ARBA00022989"/>
    </source>
</evidence>
<evidence type="ECO:0000256" key="4">
    <source>
        <dbReference type="ARBA" id="ARBA00022475"/>
    </source>
</evidence>
<keyword evidence="4 9" id="KW-1003">Cell membrane</keyword>
<reference evidence="10 11" key="1">
    <citation type="submission" date="2017-02" db="EMBL/GenBank/DDBJ databases">
        <title>The new phylogeny of genus Mycobacterium.</title>
        <authorList>
            <person name="Tortoli E."/>
            <person name="Trovato A."/>
            <person name="Cirillo D.M."/>
        </authorList>
    </citation>
    <scope>NUCLEOTIDE SEQUENCE [LARGE SCALE GENOMIC DNA]</scope>
    <source>
        <strain evidence="10 11">DSM 45633</strain>
    </source>
</reference>
<protein>
    <recommendedName>
        <fullName evidence="9">Cobalamin biosynthesis protein CobD</fullName>
    </recommendedName>
</protein>
<dbReference type="OrthoDB" id="9811967at2"/>
<keyword evidence="11" id="KW-1185">Reference proteome</keyword>
<evidence type="ECO:0000256" key="8">
    <source>
        <dbReference type="ARBA" id="ARBA00023136"/>
    </source>
</evidence>
<dbReference type="GO" id="GO:0015420">
    <property type="term" value="F:ABC-type vitamin B12 transporter activity"/>
    <property type="evidence" value="ECO:0007669"/>
    <property type="project" value="UniProtKB-UniRule"/>
</dbReference>
<evidence type="ECO:0000256" key="6">
    <source>
        <dbReference type="ARBA" id="ARBA00022692"/>
    </source>
</evidence>
<comment type="pathway">
    <text evidence="2 9">Cofactor biosynthesis; adenosylcobalamin biosynthesis.</text>
</comment>
<dbReference type="NCBIfam" id="TIGR00380">
    <property type="entry name" value="cobal_cbiB"/>
    <property type="match status" value="1"/>
</dbReference>
<keyword evidence="7 9" id="KW-1133">Transmembrane helix</keyword>
<evidence type="ECO:0000256" key="5">
    <source>
        <dbReference type="ARBA" id="ARBA00022573"/>
    </source>
</evidence>